<dbReference type="Proteomes" id="UP000290819">
    <property type="component" value="Unassembled WGS sequence"/>
</dbReference>
<keyword evidence="3" id="KW-1185">Reference proteome</keyword>
<accession>A0A4Q1UPV1</accession>
<organism evidence="2 3">
    <name type="scientific">Bradyrhizobium betae</name>
    <dbReference type="NCBI Taxonomy" id="244734"/>
    <lineage>
        <taxon>Bacteria</taxon>
        <taxon>Pseudomonadati</taxon>
        <taxon>Pseudomonadota</taxon>
        <taxon>Alphaproteobacteria</taxon>
        <taxon>Hyphomicrobiales</taxon>
        <taxon>Nitrobacteraceae</taxon>
        <taxon>Bradyrhizobium</taxon>
    </lineage>
</organism>
<feature type="chain" id="PRO_5020843651" evidence="1">
    <location>
        <begin position="19"/>
        <end position="144"/>
    </location>
</feature>
<evidence type="ECO:0000313" key="2">
    <source>
        <dbReference type="EMBL" id="RXT36377.1"/>
    </source>
</evidence>
<comment type="caution">
    <text evidence="2">The sequence shown here is derived from an EMBL/GenBank/DDBJ whole genome shotgun (WGS) entry which is preliminary data.</text>
</comment>
<evidence type="ECO:0000256" key="1">
    <source>
        <dbReference type="SAM" id="SignalP"/>
    </source>
</evidence>
<feature type="signal peptide" evidence="1">
    <location>
        <begin position="1"/>
        <end position="18"/>
    </location>
</feature>
<proteinExistence type="predicted"/>
<evidence type="ECO:0000313" key="3">
    <source>
        <dbReference type="Proteomes" id="UP000290819"/>
    </source>
</evidence>
<dbReference type="OrthoDB" id="8481924at2"/>
<dbReference type="EMBL" id="MZXW01000050">
    <property type="protein sequence ID" value="RXT36377.1"/>
    <property type="molecule type" value="Genomic_DNA"/>
</dbReference>
<dbReference type="AlphaFoldDB" id="A0A4Q1UPV1"/>
<gene>
    <name evidence="2" type="ORF">B5V03_32420</name>
</gene>
<dbReference type="RefSeq" id="WP_129274518.1">
    <property type="nucleotide sequence ID" value="NZ_MZXW01000050.1"/>
</dbReference>
<protein>
    <submittedName>
        <fullName evidence="2">Uncharacterized protein</fullName>
    </submittedName>
</protein>
<keyword evidence="1" id="KW-0732">Signal</keyword>
<reference evidence="2 3" key="1">
    <citation type="submission" date="2017-03" db="EMBL/GenBank/DDBJ databases">
        <authorList>
            <person name="Safronova V.I."/>
            <person name="Sazanova A.L."/>
            <person name="Chirak E.R."/>
        </authorList>
    </citation>
    <scope>NUCLEOTIDE SEQUENCE [LARGE SCALE GENOMIC DNA]</scope>
    <source>
        <strain evidence="2 3">Opo-243</strain>
    </source>
</reference>
<sequence length="144" mass="14583">MKAKFGLVWKAVAGVIFAGVLAVASTTAASAQATARYTNVLNQFGATITLDTSSCTGGSISPPFSISSSGSSGQFNGTTTSSSTLCNVRYQSGIYGCQFQISASSSGGLFSSANAYKGSGGRPICEVVSDGSISGGWQATFRMR</sequence>
<name>A0A4Q1UPV1_9BRAD</name>